<dbReference type="Proteomes" id="UP001560573">
    <property type="component" value="Unassembled WGS sequence"/>
</dbReference>
<comment type="caution">
    <text evidence="1">The sequence shown here is derived from an EMBL/GenBank/DDBJ whole genome shotgun (WGS) entry which is preliminary data.</text>
</comment>
<dbReference type="RefSeq" id="WP_369329970.1">
    <property type="nucleotide sequence ID" value="NZ_JAULBC010000004.1"/>
</dbReference>
<name>A0ABV3ZHM5_9BACT</name>
<evidence type="ECO:0000313" key="1">
    <source>
        <dbReference type="EMBL" id="MEX6688561.1"/>
    </source>
</evidence>
<reference evidence="1 2" key="1">
    <citation type="submission" date="2023-07" db="EMBL/GenBank/DDBJ databases">
        <authorList>
            <person name="Lian W.-H."/>
        </authorList>
    </citation>
    <scope>NUCLEOTIDE SEQUENCE [LARGE SCALE GENOMIC DNA]</scope>
    <source>
        <strain evidence="1 2">SYSU DXS3180</strain>
    </source>
</reference>
<organism evidence="1 2">
    <name type="scientific">Danxiaibacter flavus</name>
    <dbReference type="NCBI Taxonomy" id="3049108"/>
    <lineage>
        <taxon>Bacteria</taxon>
        <taxon>Pseudomonadati</taxon>
        <taxon>Bacteroidota</taxon>
        <taxon>Chitinophagia</taxon>
        <taxon>Chitinophagales</taxon>
        <taxon>Chitinophagaceae</taxon>
        <taxon>Danxiaibacter</taxon>
    </lineage>
</organism>
<accession>A0ABV3ZHM5</accession>
<keyword evidence="2" id="KW-1185">Reference proteome</keyword>
<evidence type="ECO:0000313" key="2">
    <source>
        <dbReference type="Proteomes" id="UP001560573"/>
    </source>
</evidence>
<dbReference type="EMBL" id="JAULBC010000004">
    <property type="protein sequence ID" value="MEX6688561.1"/>
    <property type="molecule type" value="Genomic_DNA"/>
</dbReference>
<proteinExistence type="predicted"/>
<sequence length="77" mass="8844">MTNFTTEDLLMFLYDELSPMKRKQIEEALQQNWALREKLQVLREAAARLSKCKLKSPTDKTVGLLLNYAAGKVSLSR</sequence>
<protein>
    <submittedName>
        <fullName evidence="1">Uncharacterized protein</fullName>
    </submittedName>
</protein>
<gene>
    <name evidence="1" type="ORF">QTN47_13695</name>
</gene>